<dbReference type="GO" id="GO:0005886">
    <property type="term" value="C:plasma membrane"/>
    <property type="evidence" value="ECO:0007669"/>
    <property type="project" value="UniProtKB-SubCell"/>
</dbReference>
<proteinExistence type="inferred from homology"/>
<comment type="caution">
    <text evidence="11">The sequence shown here is derived from an EMBL/GenBank/DDBJ whole genome shotgun (WGS) entry which is preliminary data.</text>
</comment>
<comment type="similarity">
    <text evidence="7 10">Belongs to the fluoride channel Fluc/FEX (TC 1.A.43) family.</text>
</comment>
<keyword evidence="4 10" id="KW-1133">Transmembrane helix</keyword>
<evidence type="ECO:0000256" key="9">
    <source>
        <dbReference type="ARBA" id="ARBA00049940"/>
    </source>
</evidence>
<evidence type="ECO:0000256" key="1">
    <source>
        <dbReference type="ARBA" id="ARBA00004651"/>
    </source>
</evidence>
<keyword evidence="3 10" id="KW-0812">Transmembrane</keyword>
<name>A0A2W5CQE0_9CORY</name>
<feature type="transmembrane region" description="Helical" evidence="10">
    <location>
        <begin position="37"/>
        <end position="58"/>
    </location>
</feature>
<protein>
    <recommendedName>
        <fullName evidence="10">Fluoride-specific ion channel</fullName>
    </recommendedName>
</protein>
<dbReference type="InterPro" id="IPR003691">
    <property type="entry name" value="FluC"/>
</dbReference>
<reference evidence="11 12" key="1">
    <citation type="submission" date="2017-11" db="EMBL/GenBank/DDBJ databases">
        <title>Infants hospitalized years apart are colonized by the same room-sourced microbial strains.</title>
        <authorList>
            <person name="Brooks B."/>
            <person name="Olm M.R."/>
            <person name="Firek B.A."/>
            <person name="Baker R."/>
            <person name="Thomas B.C."/>
            <person name="Morowitz M.J."/>
            <person name="Banfield J.F."/>
        </authorList>
    </citation>
    <scope>NUCLEOTIDE SEQUENCE [LARGE SCALE GENOMIC DNA]</scope>
    <source>
        <strain evidence="11">S2_012_000_R3_87</strain>
    </source>
</reference>
<evidence type="ECO:0000256" key="8">
    <source>
        <dbReference type="ARBA" id="ARBA00035585"/>
    </source>
</evidence>
<evidence type="ECO:0000256" key="3">
    <source>
        <dbReference type="ARBA" id="ARBA00022692"/>
    </source>
</evidence>
<feature type="transmembrane region" description="Helical" evidence="10">
    <location>
        <begin position="78"/>
        <end position="111"/>
    </location>
</feature>
<comment type="subcellular location">
    <subcellularLocation>
        <location evidence="1">Cell membrane</location>
        <topology evidence="1">Multi-pass membrane protein</topology>
    </subcellularLocation>
</comment>
<feature type="transmembrane region" description="Helical" evidence="10">
    <location>
        <begin position="132"/>
        <end position="159"/>
    </location>
</feature>
<comment type="catalytic activity">
    <reaction evidence="8">
        <text>fluoride(in) = fluoride(out)</text>
        <dbReference type="Rhea" id="RHEA:76159"/>
        <dbReference type="ChEBI" id="CHEBI:17051"/>
    </reaction>
    <physiologicalReaction direction="left-to-right" evidence="8">
        <dbReference type="Rhea" id="RHEA:76160"/>
    </physiologicalReaction>
</comment>
<keyword evidence="5 10" id="KW-0472">Membrane</keyword>
<evidence type="ECO:0000313" key="12">
    <source>
        <dbReference type="Proteomes" id="UP000249451"/>
    </source>
</evidence>
<feature type="transmembrane region" description="Helical" evidence="10">
    <location>
        <begin position="6"/>
        <end position="25"/>
    </location>
</feature>
<evidence type="ECO:0000256" key="2">
    <source>
        <dbReference type="ARBA" id="ARBA00022475"/>
    </source>
</evidence>
<dbReference type="EMBL" id="QFNY01000433">
    <property type="protein sequence ID" value="PZO97285.1"/>
    <property type="molecule type" value="Genomic_DNA"/>
</dbReference>
<dbReference type="Proteomes" id="UP000249451">
    <property type="component" value="Unassembled WGS sequence"/>
</dbReference>
<keyword evidence="2 10" id="KW-1003">Cell membrane</keyword>
<accession>A0A2W5CQE0</accession>
<keyword evidence="6" id="KW-0407">Ion channel</keyword>
<evidence type="ECO:0000256" key="6">
    <source>
        <dbReference type="ARBA" id="ARBA00023303"/>
    </source>
</evidence>
<dbReference type="AlphaFoldDB" id="A0A2W5CQE0"/>
<keyword evidence="6" id="KW-0813">Transport</keyword>
<sequence length="162" mass="15782">MAGYGAGAVILMAIAGGLGALARWGADTWLKRHVPPLASLAVINTLGSLLLGLLMGAATGAGEGPDALGELSLGPVSVSGATAVLVMGTGFLGGFTTFSTVAVGLVTDLLAPPEAAEPAASPRSAVRRYAVVCRYAVAAVVAVGMLGVACAAWGLGFALTSS</sequence>
<evidence type="ECO:0000256" key="5">
    <source>
        <dbReference type="ARBA" id="ARBA00023136"/>
    </source>
</evidence>
<dbReference type="GO" id="GO:0034220">
    <property type="term" value="P:monoatomic ion transmembrane transport"/>
    <property type="evidence" value="ECO:0007669"/>
    <property type="project" value="UniProtKB-KW"/>
</dbReference>
<evidence type="ECO:0000256" key="7">
    <source>
        <dbReference type="ARBA" id="ARBA00035120"/>
    </source>
</evidence>
<evidence type="ECO:0000256" key="10">
    <source>
        <dbReference type="RuleBase" id="RU004340"/>
    </source>
</evidence>
<comment type="function">
    <text evidence="9">Fluoride-specific ion channel. Important for reducing fluoride concentration in the cell, thus reducing its toxicity.</text>
</comment>
<dbReference type="Pfam" id="PF02537">
    <property type="entry name" value="CRCB"/>
    <property type="match status" value="1"/>
</dbReference>
<organism evidence="11 12">
    <name type="scientific">Corynebacterium urealyticum</name>
    <dbReference type="NCBI Taxonomy" id="43771"/>
    <lineage>
        <taxon>Bacteria</taxon>
        <taxon>Bacillati</taxon>
        <taxon>Actinomycetota</taxon>
        <taxon>Actinomycetes</taxon>
        <taxon>Mycobacteriales</taxon>
        <taxon>Corynebacteriaceae</taxon>
        <taxon>Corynebacterium</taxon>
    </lineage>
</organism>
<keyword evidence="6" id="KW-0406">Ion transport</keyword>
<evidence type="ECO:0000256" key="4">
    <source>
        <dbReference type="ARBA" id="ARBA00022989"/>
    </source>
</evidence>
<evidence type="ECO:0000313" key="11">
    <source>
        <dbReference type="EMBL" id="PZO97285.1"/>
    </source>
</evidence>
<gene>
    <name evidence="11" type="ORF">DI609_13505</name>
</gene>